<dbReference type="PRINTS" id="PR00935">
    <property type="entry name" value="BAND41"/>
</dbReference>
<dbReference type="PROSITE" id="PS00660">
    <property type="entry name" value="FERM_1"/>
    <property type="match status" value="1"/>
</dbReference>
<feature type="compositionally biased region" description="Acidic residues" evidence="6">
    <location>
        <begin position="583"/>
        <end position="592"/>
    </location>
</feature>
<dbReference type="InterPro" id="IPR019749">
    <property type="entry name" value="Band_41_domain"/>
</dbReference>
<reference evidence="8" key="3">
    <citation type="submission" date="2025-09" db="UniProtKB">
        <authorList>
            <consortium name="Ensembl"/>
        </authorList>
    </citation>
    <scope>IDENTIFICATION</scope>
</reference>
<feature type="domain" description="FERM" evidence="7">
    <location>
        <begin position="82"/>
        <end position="361"/>
    </location>
</feature>
<dbReference type="FunFam" id="2.30.29.30:FF:000001">
    <property type="entry name" value="Erythrocyte membrane protein band 4.1"/>
    <property type="match status" value="1"/>
</dbReference>
<dbReference type="GO" id="GO:0030866">
    <property type="term" value="P:cortical actin cytoskeleton organization"/>
    <property type="evidence" value="ECO:0007669"/>
    <property type="project" value="InterPro"/>
</dbReference>
<feature type="compositionally biased region" description="Low complexity" evidence="6">
    <location>
        <begin position="59"/>
        <end position="68"/>
    </location>
</feature>
<dbReference type="GO" id="GO:0003779">
    <property type="term" value="F:actin binding"/>
    <property type="evidence" value="ECO:0007669"/>
    <property type="project" value="UniProtKB-KW"/>
</dbReference>
<reference evidence="9" key="1">
    <citation type="journal article" date="2018" name="PLoS ONE">
        <title>Chinook salmon (Oncorhynchus tshawytscha) genome and transcriptome.</title>
        <authorList>
            <person name="Christensen K.A."/>
            <person name="Leong J.S."/>
            <person name="Sakhrani D."/>
            <person name="Biagi C.A."/>
            <person name="Minkley D.R."/>
            <person name="Withler R.E."/>
            <person name="Rondeau E.B."/>
            <person name="Koop B.F."/>
            <person name="Devlin R.H."/>
        </authorList>
    </citation>
    <scope>NUCLEOTIDE SEQUENCE [LARGE SCALE GENOMIC DNA]</scope>
</reference>
<dbReference type="InterPro" id="IPR018979">
    <property type="entry name" value="FERM_N"/>
</dbReference>
<accession>A0AAZ3QLI3</accession>
<dbReference type="InterPro" id="IPR014352">
    <property type="entry name" value="FERM/acyl-CoA-bd_prot_sf"/>
</dbReference>
<protein>
    <recommendedName>
        <fullName evidence="7">FERM domain-containing protein</fullName>
    </recommendedName>
</protein>
<dbReference type="PIRSF" id="PIRSF002304">
    <property type="entry name" value="Membrane_skeletal_4_1"/>
    <property type="match status" value="1"/>
</dbReference>
<keyword evidence="2" id="KW-0963">Cytoplasm</keyword>
<keyword evidence="3" id="KW-0597">Phosphoprotein</keyword>
<keyword evidence="5" id="KW-0206">Cytoskeleton</keyword>
<keyword evidence="9" id="KW-1185">Reference proteome</keyword>
<dbReference type="AlphaFoldDB" id="A0AAZ3QLI3"/>
<reference evidence="8" key="2">
    <citation type="submission" date="2025-08" db="UniProtKB">
        <authorList>
            <consortium name="Ensembl"/>
        </authorList>
    </citation>
    <scope>IDENTIFICATION</scope>
</reference>
<dbReference type="Gene3D" id="3.10.20.90">
    <property type="entry name" value="Phosphatidylinositol 3-kinase Catalytic Subunit, Chain A, domain 1"/>
    <property type="match status" value="1"/>
</dbReference>
<dbReference type="SUPFAM" id="SSF47031">
    <property type="entry name" value="Second domain of FERM"/>
    <property type="match status" value="1"/>
</dbReference>
<feature type="compositionally biased region" description="Basic and acidic residues" evidence="6">
    <location>
        <begin position="19"/>
        <end position="36"/>
    </location>
</feature>
<name>A0AAZ3QLI3_ONCTS</name>
<dbReference type="SUPFAM" id="SSF54236">
    <property type="entry name" value="Ubiquitin-like"/>
    <property type="match status" value="1"/>
</dbReference>
<dbReference type="SMART" id="SM00295">
    <property type="entry name" value="B41"/>
    <property type="match status" value="1"/>
</dbReference>
<dbReference type="CDD" id="cd13184">
    <property type="entry name" value="FERM_C_4_1_family"/>
    <property type="match status" value="1"/>
</dbReference>
<dbReference type="SMART" id="SM01196">
    <property type="entry name" value="FERM_C"/>
    <property type="match status" value="1"/>
</dbReference>
<dbReference type="SUPFAM" id="SSF50729">
    <property type="entry name" value="PH domain-like"/>
    <property type="match status" value="1"/>
</dbReference>
<dbReference type="Gene3D" id="1.20.80.10">
    <property type="match status" value="1"/>
</dbReference>
<evidence type="ECO:0000256" key="3">
    <source>
        <dbReference type="ARBA" id="ARBA00022553"/>
    </source>
</evidence>
<evidence type="ECO:0000256" key="1">
    <source>
        <dbReference type="ARBA" id="ARBA00004245"/>
    </source>
</evidence>
<dbReference type="FunFam" id="1.20.80.10:FF:000001">
    <property type="entry name" value="Erythrocyte membrane protein band 4.1"/>
    <property type="match status" value="1"/>
</dbReference>
<dbReference type="InterPro" id="IPR000299">
    <property type="entry name" value="FERM_domain"/>
</dbReference>
<feature type="region of interest" description="Disordered" evidence="6">
    <location>
        <begin position="1"/>
        <end position="69"/>
    </location>
</feature>
<dbReference type="InterPro" id="IPR011993">
    <property type="entry name" value="PH-like_dom_sf"/>
</dbReference>
<dbReference type="CDD" id="cd14473">
    <property type="entry name" value="FERM_B-lobe"/>
    <property type="match status" value="1"/>
</dbReference>
<dbReference type="Gene3D" id="2.30.29.30">
    <property type="entry name" value="Pleckstrin-homology domain (PH domain)/Phosphotyrosine-binding domain (PTB)"/>
    <property type="match status" value="1"/>
</dbReference>
<dbReference type="InterPro" id="IPR019748">
    <property type="entry name" value="FERM_central"/>
</dbReference>
<dbReference type="Pfam" id="PF09379">
    <property type="entry name" value="FERM_N"/>
    <property type="match status" value="1"/>
</dbReference>
<dbReference type="Pfam" id="PF05902">
    <property type="entry name" value="4_1_CTD"/>
    <property type="match status" value="1"/>
</dbReference>
<dbReference type="Pfam" id="PF08736">
    <property type="entry name" value="FA"/>
    <property type="match status" value="1"/>
</dbReference>
<evidence type="ECO:0000313" key="8">
    <source>
        <dbReference type="Ensembl" id="ENSOTSP00005129140.1"/>
    </source>
</evidence>
<feature type="compositionally biased region" description="Polar residues" evidence="6">
    <location>
        <begin position="463"/>
        <end position="475"/>
    </location>
</feature>
<dbReference type="PRINTS" id="PR00661">
    <property type="entry name" value="ERMFAMILY"/>
</dbReference>
<evidence type="ECO:0000313" key="9">
    <source>
        <dbReference type="Proteomes" id="UP000694402"/>
    </source>
</evidence>
<dbReference type="GO" id="GO:0005886">
    <property type="term" value="C:plasma membrane"/>
    <property type="evidence" value="ECO:0007669"/>
    <property type="project" value="TreeGrafter"/>
</dbReference>
<evidence type="ECO:0000256" key="2">
    <source>
        <dbReference type="ARBA" id="ARBA00022490"/>
    </source>
</evidence>
<dbReference type="Ensembl" id="ENSOTST00005197558.1">
    <property type="protein sequence ID" value="ENSOTSP00005129140.1"/>
    <property type="gene ID" value="ENSOTSG00005052419.1"/>
</dbReference>
<organism evidence="8 9">
    <name type="scientific">Oncorhynchus tshawytscha</name>
    <name type="common">Chinook salmon</name>
    <name type="synonym">Salmo tshawytscha</name>
    <dbReference type="NCBI Taxonomy" id="74940"/>
    <lineage>
        <taxon>Eukaryota</taxon>
        <taxon>Metazoa</taxon>
        <taxon>Chordata</taxon>
        <taxon>Craniata</taxon>
        <taxon>Vertebrata</taxon>
        <taxon>Euteleostomi</taxon>
        <taxon>Actinopterygii</taxon>
        <taxon>Neopterygii</taxon>
        <taxon>Teleostei</taxon>
        <taxon>Protacanthopterygii</taxon>
        <taxon>Salmoniformes</taxon>
        <taxon>Salmonidae</taxon>
        <taxon>Salmoninae</taxon>
        <taxon>Oncorhynchus</taxon>
    </lineage>
</organism>
<comment type="subcellular location">
    <subcellularLocation>
        <location evidence="1">Cytoplasm</location>
        <location evidence="1">Cytoskeleton</location>
    </subcellularLocation>
</comment>
<dbReference type="InterPro" id="IPR019747">
    <property type="entry name" value="FERM_CS"/>
</dbReference>
<gene>
    <name evidence="8" type="primary">epb41l3b</name>
</gene>
<evidence type="ECO:0000256" key="4">
    <source>
        <dbReference type="ARBA" id="ARBA00023203"/>
    </source>
</evidence>
<dbReference type="InterPro" id="IPR018980">
    <property type="entry name" value="FERM_PH-like_C"/>
</dbReference>
<dbReference type="GeneTree" id="ENSGT00940000157047"/>
<dbReference type="PANTHER" id="PTHR23280:SF20">
    <property type="entry name" value="BAND 4.1-LIKE PROTEIN 3"/>
    <property type="match status" value="1"/>
</dbReference>
<dbReference type="PROSITE" id="PS50057">
    <property type="entry name" value="FERM_3"/>
    <property type="match status" value="1"/>
</dbReference>
<dbReference type="InterPro" id="IPR007477">
    <property type="entry name" value="SAB_dom"/>
</dbReference>
<dbReference type="InterPro" id="IPR014847">
    <property type="entry name" value="FA"/>
</dbReference>
<dbReference type="Pfam" id="PF00373">
    <property type="entry name" value="FERM_M"/>
    <property type="match status" value="1"/>
</dbReference>
<dbReference type="PANTHER" id="PTHR23280">
    <property type="entry name" value="4.1 G PROTEIN"/>
    <property type="match status" value="1"/>
</dbReference>
<dbReference type="Pfam" id="PF09380">
    <property type="entry name" value="FERM_C"/>
    <property type="match status" value="1"/>
</dbReference>
<feature type="region of interest" description="Disordered" evidence="6">
    <location>
        <begin position="435"/>
        <end position="639"/>
    </location>
</feature>
<evidence type="ECO:0000259" key="7">
    <source>
        <dbReference type="PROSITE" id="PS50057"/>
    </source>
</evidence>
<evidence type="ECO:0000256" key="5">
    <source>
        <dbReference type="ARBA" id="ARBA00023212"/>
    </source>
</evidence>
<dbReference type="SMART" id="SM01195">
    <property type="entry name" value="FA"/>
    <property type="match status" value="1"/>
</dbReference>
<dbReference type="GO" id="GO:0005856">
    <property type="term" value="C:cytoskeleton"/>
    <property type="evidence" value="ECO:0007669"/>
    <property type="project" value="UniProtKB-SubCell"/>
</dbReference>
<proteinExistence type="predicted"/>
<dbReference type="Pfam" id="PF04382">
    <property type="entry name" value="SAB"/>
    <property type="match status" value="1"/>
</dbReference>
<dbReference type="GO" id="GO:0005198">
    <property type="term" value="F:structural molecule activity"/>
    <property type="evidence" value="ECO:0007669"/>
    <property type="project" value="InterPro"/>
</dbReference>
<keyword evidence="4" id="KW-0009">Actin-binding</keyword>
<dbReference type="InterPro" id="IPR035963">
    <property type="entry name" value="FERM_2"/>
</dbReference>
<dbReference type="InterPro" id="IPR008379">
    <property type="entry name" value="Band_4.1_C"/>
</dbReference>
<dbReference type="FunFam" id="3.10.20.90:FF:000002">
    <property type="entry name" value="Erythrocyte protein band 4.1-like 3"/>
    <property type="match status" value="1"/>
</dbReference>
<evidence type="ECO:0000256" key="6">
    <source>
        <dbReference type="SAM" id="MobiDB-lite"/>
    </source>
</evidence>
<dbReference type="InterPro" id="IPR000798">
    <property type="entry name" value="Ez/rad/moesin-like"/>
</dbReference>
<dbReference type="GO" id="GO:0031032">
    <property type="term" value="P:actomyosin structure organization"/>
    <property type="evidence" value="ECO:0007669"/>
    <property type="project" value="TreeGrafter"/>
</dbReference>
<sequence>MTTESGADSEPKQQQQGKGGKEKGGKEKGGKEKTAEHFPAATGHSTPARSNQFEEDLSSTRSSTSRLSIKSPLRGVRKLKNMQCKITLLDGSDYTTTVDKRARGQLLFAKVCDHLNLLETDYFGITYRDVENQKNWLDPNKELKKQIRSGPWNFGFNVKFYPPDPAQLSEDITRYYLCLQLRDDMVSGRLPCSFTTHTILGSYTVQSELGDYDPEETEYNSELRFAPNHTKELEDKVMDLHKNYKGMTPAEAELHFLENAKKLSMYGVDLHHAKDSEGVEIMLGVCSSGLLIYRDRLRINRFAWPKVLKISYKRNNFYIKIRPGEFEQFESTIGFKLPNHRAAKRLWKTCVEHHTFFRLVSPEAPPKKFLGLGSKFRYSGRTQAQTRRVSSQIIRAAPIFERSSSKRYTMSRSLDGAPVTENHDTLMREATPAKTVTAGDLITTVTPEKKAEEEKAEEEEGQTDATETSDPNVPSTPLRHDNKTDSEQTDFAFDGETTATESEPEDDHSEMRTQNTEASEELVKRQRDVSELKRSFLETSGGAESLGLTEWEKRLSSSPPARSHSEGVEEAPMIEPLNTPQDSETEEVPAAEEEMKQEVQANGIESLAEEEEEEIGGSQGIAETAHSTGPTKPEAVPAVEVPVVHTETKTITYESSEGDYNGDVEPGVLMSAQTVTSETTSTTTTTHITKTVKGGISETRIEKRIVITGEAGDIDHDQALAQAIKEAKEQHPDMSVTKVVVHKETEITPEGED</sequence>
<dbReference type="Proteomes" id="UP000694402">
    <property type="component" value="Unassembled WGS sequence"/>
</dbReference>
<feature type="compositionally biased region" description="Basic and acidic residues" evidence="6">
    <location>
        <begin position="521"/>
        <end position="536"/>
    </location>
</feature>
<dbReference type="InterPro" id="IPR029071">
    <property type="entry name" value="Ubiquitin-like_domsf"/>
</dbReference>
<dbReference type="PROSITE" id="PS00661">
    <property type="entry name" value="FERM_2"/>
    <property type="match status" value="1"/>
</dbReference>